<evidence type="ECO:0000313" key="2">
    <source>
        <dbReference type="Proteomes" id="UP001230649"/>
    </source>
</evidence>
<evidence type="ECO:0000313" key="1">
    <source>
        <dbReference type="EMBL" id="KAJ9111335.1"/>
    </source>
</evidence>
<gene>
    <name evidence="1" type="ORF">QFC20_002626</name>
</gene>
<organism evidence="1 2">
    <name type="scientific">Naganishia adeliensis</name>
    <dbReference type="NCBI Taxonomy" id="92952"/>
    <lineage>
        <taxon>Eukaryota</taxon>
        <taxon>Fungi</taxon>
        <taxon>Dikarya</taxon>
        <taxon>Basidiomycota</taxon>
        <taxon>Agaricomycotina</taxon>
        <taxon>Tremellomycetes</taxon>
        <taxon>Filobasidiales</taxon>
        <taxon>Filobasidiaceae</taxon>
        <taxon>Naganishia</taxon>
    </lineage>
</organism>
<reference evidence="1" key="1">
    <citation type="submission" date="2023-04" db="EMBL/GenBank/DDBJ databases">
        <title>Draft Genome sequencing of Naganishia species isolated from polar environments using Oxford Nanopore Technology.</title>
        <authorList>
            <person name="Leo P."/>
            <person name="Venkateswaran K."/>
        </authorList>
    </citation>
    <scope>NUCLEOTIDE SEQUENCE</scope>
    <source>
        <strain evidence="1">MNA-CCFEE 5262</strain>
    </source>
</reference>
<sequence length="321" mass="35174">MDLQILAEAFPPTPQWTAADVPDTSGKVVAVTGGYGGIGYYTVKSLLEKNAKVYILGRNEALFDSAVERLAAETPPVTAKPHFIHLDLSSLRSPLAAAKELSAKEDKLHALWCSAGVIVPPVGSKTDEGYELQWHTNVMGHWQLVTALLPILQKVAEQSEGREKARVVHTSSSGHRFAPSGGVDWESLKVGEDASVGNGLNKWALYGQSKLGNIIVANELDRRYGNTIISTSCNPGNLKTDLPRHLKQSFFVRMMSWVEPLVTYPASLGALTQLYLGTALDVEGGQYGIPWARIGEPRADARDEEVGRKVWEWLERECRVD</sequence>
<protein>
    <submittedName>
        <fullName evidence="1">Uncharacterized protein</fullName>
    </submittedName>
</protein>
<name>A0ACC2WJ20_9TREE</name>
<dbReference type="Proteomes" id="UP001230649">
    <property type="component" value="Unassembled WGS sequence"/>
</dbReference>
<comment type="caution">
    <text evidence="1">The sequence shown here is derived from an EMBL/GenBank/DDBJ whole genome shotgun (WGS) entry which is preliminary data.</text>
</comment>
<accession>A0ACC2WJ20</accession>
<dbReference type="EMBL" id="JASBWS010000019">
    <property type="protein sequence ID" value="KAJ9111335.1"/>
    <property type="molecule type" value="Genomic_DNA"/>
</dbReference>
<proteinExistence type="predicted"/>
<keyword evidence="2" id="KW-1185">Reference proteome</keyword>